<reference evidence="1 2" key="1">
    <citation type="submission" date="2024-08" db="EMBL/GenBank/DDBJ databases">
        <title>Whole-genome sequencing of halo(alkali)philic microorganisms from hypersaline lakes.</title>
        <authorList>
            <person name="Sorokin D.Y."/>
            <person name="Merkel A.Y."/>
            <person name="Messina E."/>
            <person name="Yakimov M."/>
        </authorList>
    </citation>
    <scope>NUCLEOTIDE SEQUENCE [LARGE SCALE GENOMIC DNA]</scope>
    <source>
        <strain evidence="1 2">AB-hyl4</strain>
    </source>
</reference>
<dbReference type="Proteomes" id="UP001575105">
    <property type="component" value="Unassembled WGS sequence"/>
</dbReference>
<accession>A0ABV4U5J5</accession>
<name>A0ABV4U5J5_9BACT</name>
<dbReference type="EMBL" id="JBGUBD010000004">
    <property type="protein sequence ID" value="MFA9478079.1"/>
    <property type="molecule type" value="Genomic_DNA"/>
</dbReference>
<keyword evidence="2" id="KW-1185">Reference proteome</keyword>
<protein>
    <recommendedName>
        <fullName evidence="3">Alpha-2-macroglobulin domain-containing protein</fullName>
    </recommendedName>
</protein>
<proteinExistence type="predicted"/>
<comment type="caution">
    <text evidence="1">The sequence shown here is derived from an EMBL/GenBank/DDBJ whole genome shotgun (WGS) entry which is preliminary data.</text>
</comment>
<organism evidence="1 2">
    <name type="scientific">Natronomicrosphaera hydrolytica</name>
    <dbReference type="NCBI Taxonomy" id="3242702"/>
    <lineage>
        <taxon>Bacteria</taxon>
        <taxon>Pseudomonadati</taxon>
        <taxon>Planctomycetota</taxon>
        <taxon>Phycisphaerae</taxon>
        <taxon>Phycisphaerales</taxon>
        <taxon>Phycisphaeraceae</taxon>
        <taxon>Natronomicrosphaera</taxon>
    </lineage>
</organism>
<evidence type="ECO:0008006" key="3">
    <source>
        <dbReference type="Google" id="ProtNLM"/>
    </source>
</evidence>
<evidence type="ECO:0000313" key="1">
    <source>
        <dbReference type="EMBL" id="MFA9478079.1"/>
    </source>
</evidence>
<dbReference type="RefSeq" id="WP_425345007.1">
    <property type="nucleotide sequence ID" value="NZ_JBGUBD010000004.1"/>
</dbReference>
<gene>
    <name evidence="1" type="ORF">ACERK3_07185</name>
</gene>
<sequence>MLSPLAIELPPLDTPLAGDSVTLPITLRNRSDIPLRLQATIGLKDDADTDETSQFMLPPRRQQVIEWAMPVHDQTEPVVVIEGRINH</sequence>
<evidence type="ECO:0000313" key="2">
    <source>
        <dbReference type="Proteomes" id="UP001575105"/>
    </source>
</evidence>